<dbReference type="STRING" id="77020.A0A0M8MRT1"/>
<dbReference type="AlphaFoldDB" id="A0A0M8MRT1"/>
<dbReference type="RefSeq" id="XP_017990122.1">
    <property type="nucleotide sequence ID" value="XM_018137377.1"/>
</dbReference>
<dbReference type="Proteomes" id="UP000037751">
    <property type="component" value="Unassembled WGS sequence"/>
</dbReference>
<dbReference type="EMBL" id="LGAV01000012">
    <property type="protein sequence ID" value="KOS12490.1"/>
    <property type="molecule type" value="Genomic_DNA"/>
</dbReference>
<evidence type="ECO:0000256" key="4">
    <source>
        <dbReference type="ARBA" id="ARBA00009567"/>
    </source>
</evidence>
<dbReference type="GeneID" id="28729253"/>
<keyword evidence="11" id="KW-1185">Reference proteome</keyword>
<evidence type="ECO:0000256" key="2">
    <source>
        <dbReference type="ARBA" id="ARBA00004496"/>
    </source>
</evidence>
<sequence length="446" mass="49154">MCLARAVLEHTALTQGSHATPSNAKLPPSIQLVLIEESLAQSAVGVVREMVYRAEKSQQTTILVCTQRDPVMYLPPSPSKHLYVRDYHTVSATYDDITISHIERGILTTMDKVAKTARVTLIIDSLDALLDATGCRINEAYSFLRRILQLVPRYSRIMACYDQDPSSSASSLVAAMRTPQIWLGYTPVHDDASSTPWSHATVSMRVLAPAMLQHIQKTYGLAPPTSSSSVYRAAVDDAGVLPLQTSSFSSSDTPVDLRYWTLLHNTARRGPLGIMDEQGSLGWWGKVAENSSLHASDTLDKTEYLIPGPVLSWNDVSPKTRGILFLHTHVSLSSGKRLNELVACGYHPSKRLHVLAVSSSSGRTLPESATSHDPHTSMVQSLPFNLAETKQQRERRENVPLPYTYQLNPAQENASLRGSTGQSAIFFEPESEDDEDDEDPDDDLDL</sequence>
<evidence type="ECO:0000256" key="8">
    <source>
        <dbReference type="ARBA" id="ARBA00023242"/>
    </source>
</evidence>
<comment type="caution">
    <text evidence="10">The sequence shown here is derived from an EMBL/GenBank/DDBJ whole genome shotgun (WGS) entry which is preliminary data.</text>
</comment>
<feature type="region of interest" description="Disordered" evidence="9">
    <location>
        <begin position="362"/>
        <end position="381"/>
    </location>
</feature>
<evidence type="ECO:0000256" key="5">
    <source>
        <dbReference type="ARBA" id="ARBA00020264"/>
    </source>
</evidence>
<feature type="compositionally biased region" description="Polar residues" evidence="9">
    <location>
        <begin position="405"/>
        <end position="423"/>
    </location>
</feature>
<dbReference type="OrthoDB" id="3344786at2759"/>
<dbReference type="GO" id="GO:0000049">
    <property type="term" value="F:tRNA binding"/>
    <property type="evidence" value="ECO:0007669"/>
    <property type="project" value="TreeGrafter"/>
</dbReference>
<evidence type="ECO:0000313" key="11">
    <source>
        <dbReference type="Proteomes" id="UP000037751"/>
    </source>
</evidence>
<dbReference type="GO" id="GO:0005829">
    <property type="term" value="C:cytosol"/>
    <property type="evidence" value="ECO:0007669"/>
    <property type="project" value="TreeGrafter"/>
</dbReference>
<evidence type="ECO:0000313" key="10">
    <source>
        <dbReference type="EMBL" id="KOS12490.1"/>
    </source>
</evidence>
<evidence type="ECO:0000256" key="1">
    <source>
        <dbReference type="ARBA" id="ARBA00004123"/>
    </source>
</evidence>
<feature type="region of interest" description="Disordered" evidence="9">
    <location>
        <begin position="388"/>
        <end position="446"/>
    </location>
</feature>
<gene>
    <name evidence="10" type="ORF">Malapachy_2892</name>
</gene>
<comment type="subcellular location">
    <subcellularLocation>
        <location evidence="2">Cytoplasm</location>
    </subcellularLocation>
    <subcellularLocation>
        <location evidence="1">Nucleus</location>
    </subcellularLocation>
</comment>
<evidence type="ECO:0000256" key="3">
    <source>
        <dbReference type="ARBA" id="ARBA00005043"/>
    </source>
</evidence>
<dbReference type="VEuPathDB" id="FungiDB:Malapachy_2892"/>
<feature type="compositionally biased region" description="Acidic residues" evidence="9">
    <location>
        <begin position="429"/>
        <end position="446"/>
    </location>
</feature>
<reference evidence="10 11" key="1">
    <citation type="submission" date="2015-07" db="EMBL/GenBank/DDBJ databases">
        <title>Draft Genome Sequence of Malassezia furfur CBS1878 and Malassezia pachydermatis CBS1879.</title>
        <authorList>
            <person name="Triana S."/>
            <person name="Ohm R."/>
            <person name="Gonzalez A."/>
            <person name="DeCock H."/>
            <person name="Restrepo S."/>
            <person name="Celis A."/>
        </authorList>
    </citation>
    <scope>NUCLEOTIDE SEQUENCE [LARGE SCALE GENOMIC DNA]</scope>
    <source>
        <strain evidence="10 11">CBS 1879</strain>
    </source>
</reference>
<keyword evidence="8" id="KW-0539">Nucleus</keyword>
<organism evidence="10 11">
    <name type="scientific">Malassezia pachydermatis</name>
    <dbReference type="NCBI Taxonomy" id="77020"/>
    <lineage>
        <taxon>Eukaryota</taxon>
        <taxon>Fungi</taxon>
        <taxon>Dikarya</taxon>
        <taxon>Basidiomycota</taxon>
        <taxon>Ustilaginomycotina</taxon>
        <taxon>Malasseziomycetes</taxon>
        <taxon>Malasseziales</taxon>
        <taxon>Malasseziaceae</taxon>
        <taxon>Malassezia</taxon>
    </lineage>
</organism>
<dbReference type="GO" id="GO:0005634">
    <property type="term" value="C:nucleus"/>
    <property type="evidence" value="ECO:0007669"/>
    <property type="project" value="UniProtKB-SubCell"/>
</dbReference>
<dbReference type="PANTHER" id="PTHR15641:SF1">
    <property type="entry name" value="ELONGATOR COMPLEX PROTEIN 5"/>
    <property type="match status" value="1"/>
</dbReference>
<dbReference type="GO" id="GO:0002098">
    <property type="term" value="P:tRNA wobble uridine modification"/>
    <property type="evidence" value="ECO:0007669"/>
    <property type="project" value="InterPro"/>
</dbReference>
<dbReference type="PANTHER" id="PTHR15641">
    <property type="entry name" value="ELONGATOR COMPLEX PROTEIN 5"/>
    <property type="match status" value="1"/>
</dbReference>
<keyword evidence="6" id="KW-0963">Cytoplasm</keyword>
<dbReference type="InterPro" id="IPR027417">
    <property type="entry name" value="P-loop_NTPase"/>
</dbReference>
<comment type="similarity">
    <text evidence="4">Belongs to the ELP5 family.</text>
</comment>
<evidence type="ECO:0000256" key="9">
    <source>
        <dbReference type="SAM" id="MobiDB-lite"/>
    </source>
</evidence>
<accession>A0A0M8MRT1</accession>
<name>A0A0M8MRT1_9BASI</name>
<comment type="pathway">
    <text evidence="3">tRNA modification; 5-methoxycarbonylmethyl-2-thiouridine-tRNA biosynthesis.</text>
</comment>
<dbReference type="GO" id="GO:0033588">
    <property type="term" value="C:elongator holoenzyme complex"/>
    <property type="evidence" value="ECO:0007669"/>
    <property type="project" value="InterPro"/>
</dbReference>
<dbReference type="Gene3D" id="3.40.50.300">
    <property type="entry name" value="P-loop containing nucleotide triphosphate hydrolases"/>
    <property type="match status" value="1"/>
</dbReference>
<keyword evidence="7" id="KW-0819">tRNA processing</keyword>
<dbReference type="UniPathway" id="UPA00988"/>
<evidence type="ECO:0000256" key="6">
    <source>
        <dbReference type="ARBA" id="ARBA00022490"/>
    </source>
</evidence>
<evidence type="ECO:0000256" key="7">
    <source>
        <dbReference type="ARBA" id="ARBA00022694"/>
    </source>
</evidence>
<proteinExistence type="inferred from homology"/>
<dbReference type="Pfam" id="PF10483">
    <property type="entry name" value="Elong_Iki1"/>
    <property type="match status" value="1"/>
</dbReference>
<protein>
    <recommendedName>
        <fullName evidence="5">Elongator complex protein 5</fullName>
    </recommendedName>
</protein>
<dbReference type="InterPro" id="IPR019519">
    <property type="entry name" value="Elp5"/>
</dbReference>